<evidence type="ECO:0000256" key="7">
    <source>
        <dbReference type="ARBA" id="ARBA00023136"/>
    </source>
</evidence>
<evidence type="ECO:0000259" key="10">
    <source>
        <dbReference type="Pfam" id="PF01602"/>
    </source>
</evidence>
<keyword evidence="6 8" id="KW-0653">Protein transport</keyword>
<dbReference type="PANTHER" id="PTHR22781:SF12">
    <property type="entry name" value="AP-3 COMPLEX SUBUNIT DELTA-1"/>
    <property type="match status" value="1"/>
</dbReference>
<dbReference type="GO" id="GO:0006896">
    <property type="term" value="P:Golgi to vacuole transport"/>
    <property type="evidence" value="ECO:0007669"/>
    <property type="project" value="TreeGrafter"/>
</dbReference>
<dbReference type="InterPro" id="IPR011989">
    <property type="entry name" value="ARM-like"/>
</dbReference>
<feature type="compositionally biased region" description="Basic and acidic residues" evidence="9">
    <location>
        <begin position="741"/>
        <end position="775"/>
    </location>
</feature>
<dbReference type="PIRSF" id="PIRSF037092">
    <property type="entry name" value="AP3_complex_delta"/>
    <property type="match status" value="1"/>
</dbReference>
<gene>
    <name evidence="11" type="ORF">EUX98_g7943</name>
</gene>
<evidence type="ECO:0000256" key="9">
    <source>
        <dbReference type="SAM" id="MobiDB-lite"/>
    </source>
</evidence>
<dbReference type="GO" id="GO:0010008">
    <property type="term" value="C:endosome membrane"/>
    <property type="evidence" value="ECO:0007669"/>
    <property type="project" value="TreeGrafter"/>
</dbReference>
<keyword evidence="12" id="KW-1185">Reference proteome</keyword>
<feature type="domain" description="Clathrin/coatomer adaptor adaptin-like N-terminal" evidence="10">
    <location>
        <begin position="20"/>
        <end position="599"/>
    </location>
</feature>
<dbReference type="GO" id="GO:0005794">
    <property type="term" value="C:Golgi apparatus"/>
    <property type="evidence" value="ECO:0007669"/>
    <property type="project" value="UniProtKB-SubCell"/>
</dbReference>
<name>A0A4S4MCL9_9APHY</name>
<sequence>MWERTLQDLIRGLRANKQDEAKFIATAIEEIRQEIKSKDMELKAAAALKLTYLDMLGYDMSWASFYVVEVMSSPKVHLKTVGYLAAAQSFTQDTDVLMLTTNLLKKASLLSVTLSPEEVAISLNGFSQIVTPDLARDLSPDLIKLLSHSRPHIRKRAVVLLFKVFQKYPEVVSHAMARIRERLEDPDAGVVAATVNVLCELARYNPADFLPLAPFLFHLLTTSNNNWMLIKIIKLFGTLTPHEPRLVKKLMPRISDIISTTPAISLLYECVRTCIIGGMLQGTAGDALARTCVSKLANFLQDEDQNLKYISLLAMVNIVPTHPHLVAEYQDMVLASVDDQDMSIRMRALDLVSAMTNSSNLQAIVQQLLSHLVRTEASALPSAVLSLSQTASGTPQVPRLASPSQNPAYRLILSQRILTLCSQNTYENVLDFEWYLSVLVDLSYVASVDIGSEIREQLVDVTSRVKGVQRFAVSLMVKLLCDDTFLMNADQQGSCSEVLWAAAFICGEYCGELADPQKLLTYLLQPRVLDLTPDTVAVYLQATTKVFGVWASELAERWDSDDLPKVKEVVGSTLERLTEFVSNPDIEVQERAANILQLLTFVRADLNSYRPPVERSFGYEDSAGPSTTTAEPDFPKSLYLIQPLSSMHELKTVAANAQASVPIPEGLDLDAWIVPPPKESLSHVHESDDGDGAFVGVKKVKKVQKAKGKGNSGPKAKATKKKADGDDGREELQPAEQEMTESERVEQDRLKTERMERQKDDPFYLTDDRHPKNADQYDVDSIPVVRLDDLPPLSQANNSRVPMLRSNDPQFSRQTFVIDRVGEMPSGAVSVASSAAVSPAPGSGGSAGSSSTHIPRRASPSDGNGAATAAPLASFPAYEVEDETSPRTGTPPPIKVTRVKKKTKVAAGSGKKRAAVSAATSSTAATGGPS</sequence>
<evidence type="ECO:0000256" key="4">
    <source>
        <dbReference type="ARBA" id="ARBA00022448"/>
    </source>
</evidence>
<comment type="subunit">
    <text evidence="8">Adaptor protein complex 3 (AP-3) is a heterotetramer.</text>
</comment>
<dbReference type="AlphaFoldDB" id="A0A4S4MCL9"/>
<comment type="similarity">
    <text evidence="2 8">Belongs to the adaptor complexes large subunit family.</text>
</comment>
<dbReference type="PANTHER" id="PTHR22781">
    <property type="entry name" value="DELTA ADAPTIN-RELATED"/>
    <property type="match status" value="1"/>
</dbReference>
<dbReference type="SUPFAM" id="SSF48371">
    <property type="entry name" value="ARM repeat"/>
    <property type="match status" value="1"/>
</dbReference>
<reference evidence="11 12" key="1">
    <citation type="submission" date="2019-02" db="EMBL/GenBank/DDBJ databases">
        <title>Genome sequencing of the rare red list fungi Antrodiella citrinella (Flaviporus citrinellus).</title>
        <authorList>
            <person name="Buettner E."/>
            <person name="Kellner H."/>
        </authorList>
    </citation>
    <scope>NUCLEOTIDE SEQUENCE [LARGE SCALE GENOMIC DNA]</scope>
    <source>
        <strain evidence="11 12">DSM 108506</strain>
    </source>
</reference>
<evidence type="ECO:0000256" key="3">
    <source>
        <dbReference type="ARBA" id="ARBA00015717"/>
    </source>
</evidence>
<feature type="compositionally biased region" description="Basic and acidic residues" evidence="9">
    <location>
        <begin position="721"/>
        <end position="732"/>
    </location>
</feature>
<feature type="region of interest" description="Disordered" evidence="9">
    <location>
        <begin position="827"/>
        <end position="930"/>
    </location>
</feature>
<evidence type="ECO:0000313" key="12">
    <source>
        <dbReference type="Proteomes" id="UP000308730"/>
    </source>
</evidence>
<evidence type="ECO:0000313" key="11">
    <source>
        <dbReference type="EMBL" id="THH23236.1"/>
    </source>
</evidence>
<organism evidence="11 12">
    <name type="scientific">Antrodiella citrinella</name>
    <dbReference type="NCBI Taxonomy" id="2447956"/>
    <lineage>
        <taxon>Eukaryota</taxon>
        <taxon>Fungi</taxon>
        <taxon>Dikarya</taxon>
        <taxon>Basidiomycota</taxon>
        <taxon>Agaricomycotina</taxon>
        <taxon>Agaricomycetes</taxon>
        <taxon>Polyporales</taxon>
        <taxon>Steccherinaceae</taxon>
        <taxon>Antrodiella</taxon>
    </lineage>
</organism>
<feature type="compositionally biased region" description="Basic residues" evidence="9">
    <location>
        <begin position="897"/>
        <end position="914"/>
    </location>
</feature>
<comment type="function">
    <text evidence="8">Part of the AP-3 complex, an adaptor-related complex which is not clathrin-associated. The complex is associated with the Golgi region as well as more peripheral structures. It facilitates the budding of vesicles from the Golgi membrane.</text>
</comment>
<dbReference type="GO" id="GO:0030665">
    <property type="term" value="C:clathrin-coated vesicle membrane"/>
    <property type="evidence" value="ECO:0007669"/>
    <property type="project" value="UniProtKB-SubCell"/>
</dbReference>
<evidence type="ECO:0000256" key="2">
    <source>
        <dbReference type="ARBA" id="ARBA00006613"/>
    </source>
</evidence>
<feature type="compositionally biased region" description="Low complexity" evidence="9">
    <location>
        <begin position="915"/>
        <end position="930"/>
    </location>
</feature>
<dbReference type="InterPro" id="IPR002553">
    <property type="entry name" value="Clathrin/coatomer_adapt-like_N"/>
</dbReference>
<dbReference type="InterPro" id="IPR017105">
    <property type="entry name" value="AP3_complex_dsu"/>
</dbReference>
<feature type="compositionally biased region" description="Low complexity" evidence="9">
    <location>
        <begin position="866"/>
        <end position="877"/>
    </location>
</feature>
<dbReference type="OrthoDB" id="10264595at2759"/>
<comment type="caution">
    <text evidence="11">The sequence shown here is derived from an EMBL/GenBank/DDBJ whole genome shotgun (WGS) entry which is preliminary data.</text>
</comment>
<dbReference type="Pfam" id="PF01602">
    <property type="entry name" value="Adaptin_N"/>
    <property type="match status" value="1"/>
</dbReference>
<evidence type="ECO:0000256" key="6">
    <source>
        <dbReference type="ARBA" id="ARBA00022927"/>
    </source>
</evidence>
<keyword evidence="7" id="KW-0472">Membrane</keyword>
<comment type="subcellular location">
    <subcellularLocation>
        <location evidence="1">Cytoplasmic vesicle</location>
        <location evidence="1">Clathrin-coated vesicle membrane</location>
        <topology evidence="1">Peripheral membrane protein</topology>
        <orientation evidence="1">Cytoplasmic side</orientation>
    </subcellularLocation>
    <subcellularLocation>
        <location evidence="8">Golgi apparatus</location>
    </subcellularLocation>
</comment>
<keyword evidence="5" id="KW-0677">Repeat</keyword>
<dbReference type="FunFam" id="1.25.10.10:FF:000251">
    <property type="entry name" value="AP-3 complex subunit delta"/>
    <property type="match status" value="1"/>
</dbReference>
<proteinExistence type="inferred from homology"/>
<feature type="region of interest" description="Disordered" evidence="9">
    <location>
        <begin position="700"/>
        <end position="780"/>
    </location>
</feature>
<dbReference type="Proteomes" id="UP000308730">
    <property type="component" value="Unassembled WGS sequence"/>
</dbReference>
<dbReference type="GO" id="GO:0006623">
    <property type="term" value="P:protein targeting to vacuole"/>
    <property type="evidence" value="ECO:0007669"/>
    <property type="project" value="TreeGrafter"/>
</dbReference>
<evidence type="ECO:0000256" key="1">
    <source>
        <dbReference type="ARBA" id="ARBA00004145"/>
    </source>
</evidence>
<keyword evidence="8" id="KW-0333">Golgi apparatus</keyword>
<dbReference type="EMBL" id="SGPM01000376">
    <property type="protein sequence ID" value="THH23236.1"/>
    <property type="molecule type" value="Genomic_DNA"/>
</dbReference>
<dbReference type="GO" id="GO:0030123">
    <property type="term" value="C:AP-3 adaptor complex"/>
    <property type="evidence" value="ECO:0007669"/>
    <property type="project" value="InterPro"/>
</dbReference>
<dbReference type="InterPro" id="IPR016024">
    <property type="entry name" value="ARM-type_fold"/>
</dbReference>
<evidence type="ECO:0000256" key="5">
    <source>
        <dbReference type="ARBA" id="ARBA00022737"/>
    </source>
</evidence>
<keyword evidence="4 8" id="KW-0813">Transport</keyword>
<evidence type="ECO:0000256" key="8">
    <source>
        <dbReference type="PIRNR" id="PIRNR037092"/>
    </source>
</evidence>
<dbReference type="Gene3D" id="1.25.10.10">
    <property type="entry name" value="Leucine-rich Repeat Variant"/>
    <property type="match status" value="1"/>
</dbReference>
<feature type="compositionally biased region" description="Low complexity" evidence="9">
    <location>
        <begin position="827"/>
        <end position="841"/>
    </location>
</feature>
<protein>
    <recommendedName>
        <fullName evidence="3 8">AP-3 complex subunit delta</fullName>
    </recommendedName>
</protein>
<accession>A0A4S4MCL9</accession>